<evidence type="ECO:0000313" key="3">
    <source>
        <dbReference type="EnsemblPlants" id="KQK10567"/>
    </source>
</evidence>
<feature type="region of interest" description="Disordered" evidence="1">
    <location>
        <begin position="66"/>
        <end position="110"/>
    </location>
</feature>
<dbReference type="RefSeq" id="XP_003564607.1">
    <property type="nucleotide sequence ID" value="XM_003564559.4"/>
</dbReference>
<proteinExistence type="predicted"/>
<reference evidence="3" key="3">
    <citation type="submission" date="2018-08" db="UniProtKB">
        <authorList>
            <consortium name="EnsemblPlants"/>
        </authorList>
    </citation>
    <scope>IDENTIFICATION</scope>
    <source>
        <strain evidence="3">cv. Bd21</strain>
    </source>
</reference>
<dbReference type="AlphaFoldDB" id="I1HTD3"/>
<reference evidence="2" key="2">
    <citation type="submission" date="2017-06" db="EMBL/GenBank/DDBJ databases">
        <title>WGS assembly of Brachypodium distachyon.</title>
        <authorList>
            <consortium name="The International Brachypodium Initiative"/>
            <person name="Lucas S."/>
            <person name="Harmon-Smith M."/>
            <person name="Lail K."/>
            <person name="Tice H."/>
            <person name="Grimwood J."/>
            <person name="Bruce D."/>
            <person name="Barry K."/>
            <person name="Shu S."/>
            <person name="Lindquist E."/>
            <person name="Wang M."/>
            <person name="Pitluck S."/>
            <person name="Vogel J.P."/>
            <person name="Garvin D.F."/>
            <person name="Mockler T.C."/>
            <person name="Schmutz J."/>
            <person name="Rokhsar D."/>
            <person name="Bevan M.W."/>
        </authorList>
    </citation>
    <scope>NUCLEOTIDE SEQUENCE</scope>
    <source>
        <strain evidence="2">Bd21</strain>
    </source>
</reference>
<accession>I1HTD3</accession>
<dbReference type="EnsemblPlants" id="KQK10567">
    <property type="protein sequence ID" value="KQK10567"/>
    <property type="gene ID" value="BRADI_2g54910v3"/>
</dbReference>
<feature type="compositionally biased region" description="Polar residues" evidence="1">
    <location>
        <begin position="1"/>
        <end position="10"/>
    </location>
</feature>
<dbReference type="OrthoDB" id="1936936at2759"/>
<evidence type="ECO:0000313" key="4">
    <source>
        <dbReference type="Proteomes" id="UP000008810"/>
    </source>
</evidence>
<gene>
    <name evidence="3" type="primary">LOC100823142</name>
    <name evidence="2" type="ORF">BRADI_2g54910v3</name>
</gene>
<keyword evidence="4" id="KW-1185">Reference proteome</keyword>
<name>I1HTD3_BRADI</name>
<dbReference type="Proteomes" id="UP000008810">
    <property type="component" value="Chromosome 2"/>
</dbReference>
<evidence type="ECO:0000256" key="1">
    <source>
        <dbReference type="SAM" id="MobiDB-lite"/>
    </source>
</evidence>
<feature type="region of interest" description="Disordered" evidence="1">
    <location>
        <begin position="1"/>
        <end position="23"/>
    </location>
</feature>
<feature type="compositionally biased region" description="Low complexity" evidence="1">
    <location>
        <begin position="87"/>
        <end position="100"/>
    </location>
</feature>
<dbReference type="eggNOG" id="KOG0328">
    <property type="taxonomic scope" value="Eukaryota"/>
</dbReference>
<dbReference type="STRING" id="15368.I1HTD3"/>
<evidence type="ECO:0000313" key="2">
    <source>
        <dbReference type="EMBL" id="KQK10567.1"/>
    </source>
</evidence>
<protein>
    <recommendedName>
        <fullName evidence="5">DEAD-box RNA helicase Q domain-containing protein</fullName>
    </recommendedName>
</protein>
<feature type="compositionally biased region" description="Polar residues" evidence="1">
    <location>
        <begin position="101"/>
        <end position="110"/>
    </location>
</feature>
<dbReference type="GeneID" id="100823142"/>
<dbReference type="Gramene" id="KQK10567">
    <property type="protein sequence ID" value="KQK10567"/>
    <property type="gene ID" value="BRADI_2g54910v3"/>
</dbReference>
<organism evidence="3">
    <name type="scientific">Brachypodium distachyon</name>
    <name type="common">Purple false brome</name>
    <name type="synonym">Trachynia distachya</name>
    <dbReference type="NCBI Taxonomy" id="15368"/>
    <lineage>
        <taxon>Eukaryota</taxon>
        <taxon>Viridiplantae</taxon>
        <taxon>Streptophyta</taxon>
        <taxon>Embryophyta</taxon>
        <taxon>Tracheophyta</taxon>
        <taxon>Spermatophyta</taxon>
        <taxon>Magnoliopsida</taxon>
        <taxon>Liliopsida</taxon>
        <taxon>Poales</taxon>
        <taxon>Poaceae</taxon>
        <taxon>BOP clade</taxon>
        <taxon>Pooideae</taxon>
        <taxon>Stipodae</taxon>
        <taxon>Brachypodieae</taxon>
        <taxon>Brachypodium</taxon>
    </lineage>
</organism>
<dbReference type="KEGG" id="bdi:100823142"/>
<dbReference type="HOGENOM" id="CLU_2174481_0_0_1"/>
<sequence>MAAANTNSKQRPGDGGRAMDDDDLTFETSAGVEAITSFDVMKIRDDLLHGIYCYGFDKPSAIQQRAVFPSSPAATSSPRPNPARGTPPRSHSPSARSSAPVTSLSTRCRH</sequence>
<dbReference type="EMBL" id="CM000881">
    <property type="protein sequence ID" value="KQK10567.1"/>
    <property type="molecule type" value="Genomic_DNA"/>
</dbReference>
<reference evidence="2 3" key="1">
    <citation type="journal article" date="2010" name="Nature">
        <title>Genome sequencing and analysis of the model grass Brachypodium distachyon.</title>
        <authorList>
            <consortium name="International Brachypodium Initiative"/>
        </authorList>
    </citation>
    <scope>NUCLEOTIDE SEQUENCE [LARGE SCALE GENOMIC DNA]</scope>
    <source>
        <strain evidence="2 3">Bd21</strain>
    </source>
</reference>
<feature type="compositionally biased region" description="Low complexity" evidence="1">
    <location>
        <begin position="66"/>
        <end position="78"/>
    </location>
</feature>
<evidence type="ECO:0008006" key="5">
    <source>
        <dbReference type="Google" id="ProtNLM"/>
    </source>
</evidence>